<evidence type="ECO:0000313" key="2">
    <source>
        <dbReference type="Proteomes" id="UP000076661"/>
    </source>
</evidence>
<organism evidence="1 2">
    <name type="scientific">Pseudoalteromonas luteoviolacea S4060-1</name>
    <dbReference type="NCBI Taxonomy" id="1365257"/>
    <lineage>
        <taxon>Bacteria</taxon>
        <taxon>Pseudomonadati</taxon>
        <taxon>Pseudomonadota</taxon>
        <taxon>Gammaproteobacteria</taxon>
        <taxon>Alteromonadales</taxon>
        <taxon>Pseudoalteromonadaceae</taxon>
        <taxon>Pseudoalteromonas</taxon>
    </lineage>
</organism>
<dbReference type="RefSeq" id="WP_063382102.1">
    <property type="nucleotide sequence ID" value="NZ_AUXX01000034.1"/>
</dbReference>
<name>A0A167KUY1_9GAMM</name>
<dbReference type="AlphaFoldDB" id="A0A167KUY1"/>
<dbReference type="PATRIC" id="fig|1365257.3.peg.3723"/>
<gene>
    <name evidence="1" type="ORF">N478_03445</name>
</gene>
<accession>A0A167KUY1</accession>
<evidence type="ECO:0000313" key="1">
    <source>
        <dbReference type="EMBL" id="KZN63317.1"/>
    </source>
</evidence>
<proteinExistence type="predicted"/>
<comment type="caution">
    <text evidence="1">The sequence shown here is derived from an EMBL/GenBank/DDBJ whole genome shotgun (WGS) entry which is preliminary data.</text>
</comment>
<dbReference type="EMBL" id="AUXX01000034">
    <property type="protein sequence ID" value="KZN63317.1"/>
    <property type="molecule type" value="Genomic_DNA"/>
</dbReference>
<dbReference type="Proteomes" id="UP000076661">
    <property type="component" value="Unassembled WGS sequence"/>
</dbReference>
<reference evidence="1 2" key="1">
    <citation type="submission" date="2013-07" db="EMBL/GenBank/DDBJ databases">
        <title>Comparative Genomic and Metabolomic Analysis of Twelve Strains of Pseudoalteromonas luteoviolacea.</title>
        <authorList>
            <person name="Vynne N.G."/>
            <person name="Mansson M."/>
            <person name="Gram L."/>
        </authorList>
    </citation>
    <scope>NUCLEOTIDE SEQUENCE [LARGE SCALE GENOMIC DNA]</scope>
    <source>
        <strain evidence="1 2">S4060-1</strain>
    </source>
</reference>
<protein>
    <submittedName>
        <fullName evidence="1">Uncharacterized protein</fullName>
    </submittedName>
</protein>
<sequence length="108" mass="12657">MEHFDFELSSIINGQLILDDESKFYSKVELELLKIVIEEHDFCPQKMNKGEVLRLSAHIENMRKEKYEKLQNIDEKLLLSIKYGLSFRLNKLSESLSINSTVSIVHKD</sequence>